<name>A0A6A3K2E0_9STRA</name>
<dbReference type="Proteomes" id="UP000429607">
    <property type="component" value="Unassembled WGS sequence"/>
</dbReference>
<protein>
    <submittedName>
        <fullName evidence="1">Uncharacterized protein</fullName>
    </submittedName>
</protein>
<dbReference type="EMBL" id="QXFV01001614">
    <property type="protein sequence ID" value="KAE9001952.1"/>
    <property type="molecule type" value="Genomic_DNA"/>
</dbReference>
<organism evidence="1 6">
    <name type="scientific">Phytophthora rubi</name>
    <dbReference type="NCBI Taxonomy" id="129364"/>
    <lineage>
        <taxon>Eukaryota</taxon>
        <taxon>Sar</taxon>
        <taxon>Stramenopiles</taxon>
        <taxon>Oomycota</taxon>
        <taxon>Peronosporomycetes</taxon>
        <taxon>Peronosporales</taxon>
        <taxon>Peronosporaceae</taxon>
        <taxon>Phytophthora</taxon>
    </lineage>
</organism>
<dbReference type="AlphaFoldDB" id="A0A6A3K2E0"/>
<evidence type="ECO:0000313" key="3">
    <source>
        <dbReference type="EMBL" id="KAE9358453.1"/>
    </source>
</evidence>
<accession>A0A6A3K2E0</accession>
<evidence type="ECO:0000313" key="6">
    <source>
        <dbReference type="Proteomes" id="UP000435112"/>
    </source>
</evidence>
<evidence type="ECO:0000313" key="4">
    <source>
        <dbReference type="Proteomes" id="UP000429607"/>
    </source>
</evidence>
<dbReference type="OrthoDB" id="115680at2759"/>
<sequence length="71" mass="7904">MLRERCDRQQERVKRVTADGEPPFRNAVINGVLDVLFCPDTGSDVNIISRPVLAELKELMPGLLTTTVDPP</sequence>
<proteinExistence type="predicted"/>
<keyword evidence="5" id="KW-1185">Reference proteome</keyword>
<evidence type="ECO:0000313" key="5">
    <source>
        <dbReference type="Proteomes" id="UP000434957"/>
    </source>
</evidence>
<dbReference type="Proteomes" id="UP000434957">
    <property type="component" value="Unassembled WGS sequence"/>
</dbReference>
<evidence type="ECO:0000313" key="1">
    <source>
        <dbReference type="EMBL" id="KAE8998183.1"/>
    </source>
</evidence>
<gene>
    <name evidence="2" type="ORF">PR001_g18385</name>
    <name evidence="1" type="ORF">PR002_g18809</name>
    <name evidence="3" type="ORF">PR003_g1252</name>
</gene>
<dbReference type="EMBL" id="QXFU01001643">
    <property type="protein sequence ID" value="KAE8998183.1"/>
    <property type="molecule type" value="Genomic_DNA"/>
</dbReference>
<evidence type="ECO:0000313" key="2">
    <source>
        <dbReference type="EMBL" id="KAE9001952.1"/>
    </source>
</evidence>
<dbReference type="Proteomes" id="UP000435112">
    <property type="component" value="Unassembled WGS sequence"/>
</dbReference>
<reference evidence="4 6" key="1">
    <citation type="submission" date="2018-09" db="EMBL/GenBank/DDBJ databases">
        <title>Genomic investigation of the strawberry pathogen Phytophthora fragariae indicates pathogenicity is determined by transcriptional variation in three key races.</title>
        <authorList>
            <person name="Adams T.M."/>
            <person name="Armitage A.D."/>
            <person name="Sobczyk M.K."/>
            <person name="Bates H.J."/>
            <person name="Dunwell J.M."/>
            <person name="Nellist C.F."/>
            <person name="Harrison R.J."/>
        </authorList>
    </citation>
    <scope>NUCLEOTIDE SEQUENCE [LARGE SCALE GENOMIC DNA]</scope>
    <source>
        <strain evidence="2 4">SCRP249</strain>
        <strain evidence="1 6">SCRP324</strain>
        <strain evidence="3 5">SCRP333</strain>
    </source>
</reference>
<comment type="caution">
    <text evidence="1">The sequence shown here is derived from an EMBL/GenBank/DDBJ whole genome shotgun (WGS) entry which is preliminary data.</text>
</comment>
<dbReference type="EMBL" id="QXFT01000034">
    <property type="protein sequence ID" value="KAE9358453.1"/>
    <property type="molecule type" value="Genomic_DNA"/>
</dbReference>